<proteinExistence type="predicted"/>
<evidence type="ECO:0000259" key="2">
    <source>
        <dbReference type="Pfam" id="PF14330"/>
    </source>
</evidence>
<dbReference type="Pfam" id="PF14330">
    <property type="entry name" value="DUF4387"/>
    <property type="match status" value="1"/>
</dbReference>
<accession>A0ABP0BAK6</accession>
<feature type="domain" description="DUF4387" evidence="2">
    <location>
        <begin position="506"/>
        <end position="602"/>
    </location>
</feature>
<feature type="domain" description="Acyclic terpene utilisation N-terminal" evidence="1">
    <location>
        <begin position="62"/>
        <end position="191"/>
    </location>
</feature>
<comment type="caution">
    <text evidence="3">The sequence shown here is derived from an EMBL/GenBank/DDBJ whole genome shotgun (WGS) entry which is preliminary data.</text>
</comment>
<evidence type="ECO:0008006" key="5">
    <source>
        <dbReference type="Google" id="ProtNLM"/>
    </source>
</evidence>
<gene>
    <name evidence="3" type="ORF">SCUCBS95973_002865</name>
</gene>
<reference evidence="3 4" key="1">
    <citation type="submission" date="2024-01" db="EMBL/GenBank/DDBJ databases">
        <authorList>
            <person name="Allen C."/>
            <person name="Tagirdzhanova G."/>
        </authorList>
    </citation>
    <scope>NUCLEOTIDE SEQUENCE [LARGE SCALE GENOMIC DNA]</scope>
</reference>
<dbReference type="Pfam" id="PF07287">
    <property type="entry name" value="AtuA"/>
    <property type="match status" value="1"/>
</dbReference>
<keyword evidence="4" id="KW-1185">Reference proteome</keyword>
<dbReference type="InterPro" id="IPR025496">
    <property type="entry name" value="DUF4387"/>
</dbReference>
<organism evidence="3 4">
    <name type="scientific">Sporothrix curviconia</name>
    <dbReference type="NCBI Taxonomy" id="1260050"/>
    <lineage>
        <taxon>Eukaryota</taxon>
        <taxon>Fungi</taxon>
        <taxon>Dikarya</taxon>
        <taxon>Ascomycota</taxon>
        <taxon>Pezizomycotina</taxon>
        <taxon>Sordariomycetes</taxon>
        <taxon>Sordariomycetidae</taxon>
        <taxon>Ophiostomatales</taxon>
        <taxon>Ophiostomataceae</taxon>
        <taxon>Sporothrix</taxon>
    </lineage>
</organism>
<evidence type="ECO:0000259" key="1">
    <source>
        <dbReference type="Pfam" id="PF07287"/>
    </source>
</evidence>
<dbReference type="InterPro" id="IPR010839">
    <property type="entry name" value="AtuA_N"/>
</dbReference>
<sequence>MAEPDFTILTPNAMLGYGYRADHFWHGIEHYRPAAIIVDSGSTDAGPYKLGMNKMTCSREAYLRDLGPMLEACFHFGVKVLIGSAGGDGSNAHVAEMLSFVEEIARDKGYSFKVATITNDLSRALIHQRLAGGHCSPCGPVADLTAGDVDDAVTIVAQMGAEPFQAALRGDPDIVLGGRAYDPAAFAAFCLNRGVAPGVAWHMGKIMECGGICAVPKGRSMVARMQRDAFELTPLSPLEKCTPVSVAAHTLYEKTRPDRLPGPGGVLHLDTASYEQCADGRTVRVAGARFVPTPVYQVKLEGVARLGHRTIFIGGVRDPILIAQIDAFLEAVRTYIQKLFPALDQSDNCRLIYHVYGRNGVMGPLEPTAHDADAALPHELGILGEVVAPTQALSYAIANNVRTSLLHFPYEGQLATTGNFASPLSPQEQDAGAVFRFSVYHLVDLQPGEETSLFPVTVHHLQNNNNNGPQDKDTSSRLTDAQRTAFATDKPADIPETPVSPGPVRMRDIANVVRSKNSGPFELTLDIMFSSAAKFERVRRADVLTNDVIQRLYGVAASDILVNMYFEPALAWKCTIKRPWAQGSIGERDTLGTQQHAPLLSVLVPAEDSTEAAT</sequence>
<protein>
    <recommendedName>
        <fullName evidence="5">Caib baif family enzyme</fullName>
    </recommendedName>
</protein>
<evidence type="ECO:0000313" key="4">
    <source>
        <dbReference type="Proteomes" id="UP001642405"/>
    </source>
</evidence>
<dbReference type="EMBL" id="CAWUHB010000012">
    <property type="protein sequence ID" value="CAK7216610.1"/>
    <property type="molecule type" value="Genomic_DNA"/>
</dbReference>
<dbReference type="Proteomes" id="UP001642405">
    <property type="component" value="Unassembled WGS sequence"/>
</dbReference>
<name>A0ABP0BAK6_9PEZI</name>
<evidence type="ECO:0000313" key="3">
    <source>
        <dbReference type="EMBL" id="CAK7216610.1"/>
    </source>
</evidence>